<dbReference type="EMBL" id="QLNT01000008">
    <property type="protein sequence ID" value="KAF3072521.1"/>
    <property type="molecule type" value="Genomic_DNA"/>
</dbReference>
<proteinExistence type="predicted"/>
<keyword evidence="2" id="KW-1185">Reference proteome</keyword>
<accession>A0A9P4XG26</accession>
<evidence type="ECO:0000313" key="1">
    <source>
        <dbReference type="EMBL" id="KAF3072521.1"/>
    </source>
</evidence>
<dbReference type="AlphaFoldDB" id="A0A9P4XG26"/>
<protein>
    <submittedName>
        <fullName evidence="1">Uncharacterized protein</fullName>
    </submittedName>
</protein>
<name>A0A9P4XG26_9HYPO</name>
<sequence length="121" mass="13147">MASSTYGAALSSQQCGNEIRGCFQKQWGYAICCFVPDDTRAVKDPGSGHDRGIASEEEFNAEVSMRNDGLSLCVDPGRTPWFLSLKTCQKEQIPGLRCCNQLMPSIPCFFGPLATSRKGSS</sequence>
<evidence type="ECO:0000313" key="2">
    <source>
        <dbReference type="Proteomes" id="UP000801864"/>
    </source>
</evidence>
<organism evidence="1 2">
    <name type="scientific">Trichoderma lentiforme</name>
    <dbReference type="NCBI Taxonomy" id="1567552"/>
    <lineage>
        <taxon>Eukaryota</taxon>
        <taxon>Fungi</taxon>
        <taxon>Dikarya</taxon>
        <taxon>Ascomycota</taxon>
        <taxon>Pezizomycotina</taxon>
        <taxon>Sordariomycetes</taxon>
        <taxon>Hypocreomycetidae</taxon>
        <taxon>Hypocreales</taxon>
        <taxon>Hypocreaceae</taxon>
        <taxon>Trichoderma</taxon>
    </lineage>
</organism>
<reference evidence="1 2" key="1">
    <citation type="submission" date="2018-06" db="EMBL/GenBank/DDBJ databases">
        <title>Genome analysis of cellulolytic fungus Trichoderma lentiforme CFAM-422.</title>
        <authorList>
            <person name="Steindorff A.S."/>
            <person name="Formighieri E.F."/>
            <person name="Midorikawa G.E.O."/>
            <person name="Tamietti M.S."/>
            <person name="Ramos E.Z."/>
            <person name="Silva A.S."/>
            <person name="Bon E.P.S."/>
            <person name="Mendes T.D."/>
            <person name="Damaso M.C.T."/>
            <person name="Favaro L.C.L."/>
        </authorList>
    </citation>
    <scope>NUCLEOTIDE SEQUENCE [LARGE SCALE GENOMIC DNA]</scope>
    <source>
        <strain evidence="1 2">CFAM-422</strain>
    </source>
</reference>
<comment type="caution">
    <text evidence="1">The sequence shown here is derived from an EMBL/GenBank/DDBJ whole genome shotgun (WGS) entry which is preliminary data.</text>
</comment>
<dbReference type="Proteomes" id="UP000801864">
    <property type="component" value="Unassembled WGS sequence"/>
</dbReference>
<gene>
    <name evidence="1" type="ORF">CFAM422_005401</name>
</gene>